<accession>A0A368NI69</accession>
<dbReference type="OrthoDB" id="9812260at2"/>
<feature type="domain" description="GGDEF" evidence="3">
    <location>
        <begin position="362"/>
        <end position="498"/>
    </location>
</feature>
<dbReference type="RefSeq" id="WP_114338679.1">
    <property type="nucleotide sequence ID" value="NZ_QPID01000007.1"/>
</dbReference>
<name>A0A368NI69_9GAMM</name>
<dbReference type="NCBIfam" id="TIGR00254">
    <property type="entry name" value="GGDEF"/>
    <property type="match status" value="1"/>
</dbReference>
<dbReference type="InterPro" id="IPR043128">
    <property type="entry name" value="Rev_trsase/Diguanyl_cyclase"/>
</dbReference>
<dbReference type="PANTHER" id="PTHR45138:SF9">
    <property type="entry name" value="DIGUANYLATE CYCLASE DGCM-RELATED"/>
    <property type="match status" value="1"/>
</dbReference>
<keyword evidence="5" id="KW-1185">Reference proteome</keyword>
<dbReference type="PANTHER" id="PTHR45138">
    <property type="entry name" value="REGULATORY COMPONENTS OF SENSORY TRANSDUCTION SYSTEM"/>
    <property type="match status" value="1"/>
</dbReference>
<dbReference type="PROSITE" id="PS50887">
    <property type="entry name" value="GGDEF"/>
    <property type="match status" value="1"/>
</dbReference>
<dbReference type="EC" id="2.7.7.65" evidence="1"/>
<dbReference type="Pfam" id="PF00990">
    <property type="entry name" value="GGDEF"/>
    <property type="match status" value="1"/>
</dbReference>
<dbReference type="Gene3D" id="3.30.70.270">
    <property type="match status" value="1"/>
</dbReference>
<dbReference type="GO" id="GO:1902201">
    <property type="term" value="P:negative regulation of bacterial-type flagellum-dependent cell motility"/>
    <property type="evidence" value="ECO:0007669"/>
    <property type="project" value="TreeGrafter"/>
</dbReference>
<organism evidence="4 5">
    <name type="scientific">Corallincola holothuriorum</name>
    <dbReference type="NCBI Taxonomy" id="2282215"/>
    <lineage>
        <taxon>Bacteria</taxon>
        <taxon>Pseudomonadati</taxon>
        <taxon>Pseudomonadota</taxon>
        <taxon>Gammaproteobacteria</taxon>
        <taxon>Alteromonadales</taxon>
        <taxon>Psychromonadaceae</taxon>
        <taxon>Corallincola</taxon>
    </lineage>
</organism>
<dbReference type="Proteomes" id="UP000252558">
    <property type="component" value="Unassembled WGS sequence"/>
</dbReference>
<dbReference type="InterPro" id="IPR000160">
    <property type="entry name" value="GGDEF_dom"/>
</dbReference>
<proteinExistence type="predicted"/>
<dbReference type="SMART" id="SM00267">
    <property type="entry name" value="GGDEF"/>
    <property type="match status" value="1"/>
</dbReference>
<evidence type="ECO:0000313" key="4">
    <source>
        <dbReference type="EMBL" id="RCU49119.1"/>
    </source>
</evidence>
<comment type="caution">
    <text evidence="4">The sequence shown here is derived from an EMBL/GenBank/DDBJ whole genome shotgun (WGS) entry which is preliminary data.</text>
</comment>
<evidence type="ECO:0000256" key="1">
    <source>
        <dbReference type="ARBA" id="ARBA00012528"/>
    </source>
</evidence>
<dbReference type="GO" id="GO:0052621">
    <property type="term" value="F:diguanylate cyclase activity"/>
    <property type="evidence" value="ECO:0007669"/>
    <property type="project" value="UniProtKB-EC"/>
</dbReference>
<reference evidence="4 5" key="1">
    <citation type="submission" date="2018-07" db="EMBL/GenBank/DDBJ databases">
        <title>Corallincola holothuriorum sp. nov., a new facultative anaerobe isolated from sea cucumber Apostichopus japonicus.</title>
        <authorList>
            <person name="Xia H."/>
        </authorList>
    </citation>
    <scope>NUCLEOTIDE SEQUENCE [LARGE SCALE GENOMIC DNA]</scope>
    <source>
        <strain evidence="4 5">C4</strain>
    </source>
</reference>
<comment type="catalytic activity">
    <reaction evidence="2">
        <text>2 GTP = 3',3'-c-di-GMP + 2 diphosphate</text>
        <dbReference type="Rhea" id="RHEA:24898"/>
        <dbReference type="ChEBI" id="CHEBI:33019"/>
        <dbReference type="ChEBI" id="CHEBI:37565"/>
        <dbReference type="ChEBI" id="CHEBI:58805"/>
        <dbReference type="EC" id="2.7.7.65"/>
    </reaction>
</comment>
<dbReference type="SUPFAM" id="SSF55073">
    <property type="entry name" value="Nucleotide cyclase"/>
    <property type="match status" value="1"/>
</dbReference>
<protein>
    <recommendedName>
        <fullName evidence="1">diguanylate cyclase</fullName>
        <ecNumber evidence="1">2.7.7.65</ecNumber>
    </recommendedName>
</protein>
<evidence type="ECO:0000256" key="2">
    <source>
        <dbReference type="ARBA" id="ARBA00034247"/>
    </source>
</evidence>
<dbReference type="AlphaFoldDB" id="A0A368NI69"/>
<dbReference type="CDD" id="cd01949">
    <property type="entry name" value="GGDEF"/>
    <property type="match status" value="1"/>
</dbReference>
<sequence length="500" mass="55722">MSRLTTRLLGIFVLAFAVGLITLLASRYFWLQPTEIATQDTLDRATIERYQLALKATSFQLKQNAAQLDNNFFQRQINQGWHDKTFDAAWLLDSTQQLLLTAGKEPISNQQIAPERLTLLLSQILNQPFDSSSEHPVWLNTPSGAALVVKARNELSQQVVAIQLWTAARINTWQTHWSLPLNAIWLHDNSTPGSLRRAAASLIPYSERSPVRMSDKLRWVIADSSDTPLMLWEVSAPTTLPFSGLTKAQICLLIGWLVALVISATLILKQFIQPQLQLKKALQQRNIESDYHHPITITVGDGLTRECNLLMRHIQQQDNRLLKLSHQVELLSKTDTLTGLANRQRLEEFLEQEWSRAKQLSNYLCFGLCDLDMFKSFNERYGVALGDSALKEVAKTLEGNLHRATDLVARLSGATFAIILTDTDGAGAKVVGDKLLQAISELNIPHADSEHKMLSISIGCLPMLPEGNCTIELLLAQANHALVQAKSKGGNQVSVTSNKV</sequence>
<evidence type="ECO:0000259" key="3">
    <source>
        <dbReference type="PROSITE" id="PS50887"/>
    </source>
</evidence>
<dbReference type="InterPro" id="IPR029787">
    <property type="entry name" value="Nucleotide_cyclase"/>
</dbReference>
<gene>
    <name evidence="4" type="ORF">DU002_12220</name>
</gene>
<evidence type="ECO:0000313" key="5">
    <source>
        <dbReference type="Proteomes" id="UP000252558"/>
    </source>
</evidence>
<dbReference type="GO" id="GO:0005886">
    <property type="term" value="C:plasma membrane"/>
    <property type="evidence" value="ECO:0007669"/>
    <property type="project" value="TreeGrafter"/>
</dbReference>
<dbReference type="EMBL" id="QPID01000007">
    <property type="protein sequence ID" value="RCU49119.1"/>
    <property type="molecule type" value="Genomic_DNA"/>
</dbReference>
<dbReference type="GO" id="GO:0043709">
    <property type="term" value="P:cell adhesion involved in single-species biofilm formation"/>
    <property type="evidence" value="ECO:0007669"/>
    <property type="project" value="TreeGrafter"/>
</dbReference>
<dbReference type="InterPro" id="IPR050469">
    <property type="entry name" value="Diguanylate_Cyclase"/>
</dbReference>